<dbReference type="Proteomes" id="UP000198756">
    <property type="component" value="Unassembled WGS sequence"/>
</dbReference>
<organism evidence="13 14">
    <name type="scientific">Algoriphagus alkaliphilus</name>
    <dbReference type="NCBI Taxonomy" id="279824"/>
    <lineage>
        <taxon>Bacteria</taxon>
        <taxon>Pseudomonadati</taxon>
        <taxon>Bacteroidota</taxon>
        <taxon>Cytophagia</taxon>
        <taxon>Cytophagales</taxon>
        <taxon>Cyclobacteriaceae</taxon>
        <taxon>Algoriphagus</taxon>
    </lineage>
</organism>
<dbReference type="PANTHER" id="PTHR43518">
    <property type="entry name" value="NITRATE REDUCTASE BETA SUBUNIT"/>
    <property type="match status" value="1"/>
</dbReference>
<keyword evidence="10" id="KW-0411">Iron-sulfur</keyword>
<dbReference type="STRING" id="279824.SAMN03080617_00661"/>
<dbReference type="GO" id="GO:0046872">
    <property type="term" value="F:metal ion binding"/>
    <property type="evidence" value="ECO:0007669"/>
    <property type="project" value="UniProtKB-KW"/>
</dbReference>
<dbReference type="PANTHER" id="PTHR43518:SF1">
    <property type="entry name" value="RESPIRATORY NITRATE REDUCTASE 1 BETA CHAIN"/>
    <property type="match status" value="1"/>
</dbReference>
<comment type="cofactor">
    <cofactor evidence="1">
        <name>[3Fe-4S] cluster</name>
        <dbReference type="ChEBI" id="CHEBI:21137"/>
    </cofactor>
</comment>
<keyword evidence="7" id="KW-0677">Repeat</keyword>
<keyword evidence="4" id="KW-0813">Transport</keyword>
<dbReference type="InterPro" id="IPR017896">
    <property type="entry name" value="4Fe4S_Fe-S-bd"/>
</dbReference>
<dbReference type="SUPFAM" id="SSF54862">
    <property type="entry name" value="4Fe-4S ferredoxins"/>
    <property type="match status" value="1"/>
</dbReference>
<gene>
    <name evidence="13" type="ORF">SAMN03080617_00661</name>
</gene>
<keyword evidence="6" id="KW-0479">Metal-binding</keyword>
<dbReference type="GO" id="GO:0009061">
    <property type="term" value="P:anaerobic respiration"/>
    <property type="evidence" value="ECO:0007669"/>
    <property type="project" value="TreeGrafter"/>
</dbReference>
<dbReference type="GO" id="GO:0051538">
    <property type="term" value="F:3 iron, 4 sulfur cluster binding"/>
    <property type="evidence" value="ECO:0007669"/>
    <property type="project" value="UniProtKB-KW"/>
</dbReference>
<dbReference type="GO" id="GO:0030313">
    <property type="term" value="C:cell envelope"/>
    <property type="evidence" value="ECO:0007669"/>
    <property type="project" value="UniProtKB-SubCell"/>
</dbReference>
<evidence type="ECO:0000313" key="14">
    <source>
        <dbReference type="Proteomes" id="UP000198756"/>
    </source>
</evidence>
<comment type="cofactor">
    <cofactor evidence="2">
        <name>[4Fe-4S] cluster</name>
        <dbReference type="ChEBI" id="CHEBI:49883"/>
    </cofactor>
</comment>
<comment type="subcellular location">
    <subcellularLocation>
        <location evidence="3">Cell envelope</location>
    </subcellularLocation>
</comment>
<dbReference type="AlphaFoldDB" id="A0A1G5VRJ8"/>
<keyword evidence="14" id="KW-1185">Reference proteome</keyword>
<evidence type="ECO:0000256" key="5">
    <source>
        <dbReference type="ARBA" id="ARBA00022485"/>
    </source>
</evidence>
<evidence type="ECO:0000256" key="8">
    <source>
        <dbReference type="ARBA" id="ARBA00022982"/>
    </source>
</evidence>
<dbReference type="Pfam" id="PF14711">
    <property type="entry name" value="Nitr_red_bet_C"/>
    <property type="match status" value="1"/>
</dbReference>
<dbReference type="Gene3D" id="1.10.3650.10">
    <property type="entry name" value="nitrate reductase domain like"/>
    <property type="match status" value="1"/>
</dbReference>
<dbReference type="RefSeq" id="WP_092728516.1">
    <property type="nucleotide sequence ID" value="NZ_FMXE01000004.1"/>
</dbReference>
<dbReference type="InterPro" id="IPR006547">
    <property type="entry name" value="NO3_Rdtase_bsu"/>
</dbReference>
<dbReference type="GO" id="GO:0009055">
    <property type="term" value="F:electron transfer activity"/>
    <property type="evidence" value="ECO:0007669"/>
    <property type="project" value="TreeGrafter"/>
</dbReference>
<evidence type="ECO:0000256" key="7">
    <source>
        <dbReference type="ARBA" id="ARBA00022737"/>
    </source>
</evidence>
<reference evidence="14" key="1">
    <citation type="submission" date="2016-10" db="EMBL/GenBank/DDBJ databases">
        <authorList>
            <person name="Varghese N."/>
            <person name="Submissions S."/>
        </authorList>
    </citation>
    <scope>NUCLEOTIDE SEQUENCE [LARGE SCALE GENOMIC DNA]</scope>
    <source>
        <strain evidence="14">DSM 22703</strain>
    </source>
</reference>
<evidence type="ECO:0000256" key="1">
    <source>
        <dbReference type="ARBA" id="ARBA00001927"/>
    </source>
</evidence>
<dbReference type="InterPro" id="IPR038262">
    <property type="entry name" value="Nitr_red_bet_C_sf"/>
</dbReference>
<dbReference type="PROSITE" id="PS51379">
    <property type="entry name" value="4FE4S_FER_2"/>
    <property type="match status" value="3"/>
</dbReference>
<evidence type="ECO:0000256" key="10">
    <source>
        <dbReference type="ARBA" id="ARBA00023014"/>
    </source>
</evidence>
<dbReference type="Pfam" id="PF13247">
    <property type="entry name" value="Fer4_11"/>
    <property type="match status" value="1"/>
</dbReference>
<evidence type="ECO:0000256" key="11">
    <source>
        <dbReference type="ARBA" id="ARBA00023291"/>
    </source>
</evidence>
<dbReference type="GO" id="GO:0008940">
    <property type="term" value="F:nitrate reductase activity"/>
    <property type="evidence" value="ECO:0007669"/>
    <property type="project" value="InterPro"/>
</dbReference>
<dbReference type="CDD" id="cd10557">
    <property type="entry name" value="NarH_beta-like"/>
    <property type="match status" value="1"/>
</dbReference>
<evidence type="ECO:0000256" key="3">
    <source>
        <dbReference type="ARBA" id="ARBA00004196"/>
    </source>
</evidence>
<dbReference type="NCBIfam" id="TIGR01660">
    <property type="entry name" value="narH"/>
    <property type="match status" value="1"/>
</dbReference>
<evidence type="ECO:0000259" key="12">
    <source>
        <dbReference type="PROSITE" id="PS51379"/>
    </source>
</evidence>
<evidence type="ECO:0000256" key="2">
    <source>
        <dbReference type="ARBA" id="ARBA00001966"/>
    </source>
</evidence>
<name>A0A1G5VRJ8_9BACT</name>
<dbReference type="GO" id="GO:0042126">
    <property type="term" value="P:nitrate metabolic process"/>
    <property type="evidence" value="ECO:0007669"/>
    <property type="project" value="InterPro"/>
</dbReference>
<evidence type="ECO:0000313" key="13">
    <source>
        <dbReference type="EMBL" id="SDA48531.1"/>
    </source>
</evidence>
<feature type="domain" description="4Fe-4S ferredoxin-type" evidence="12">
    <location>
        <begin position="7"/>
        <end position="36"/>
    </location>
</feature>
<keyword evidence="8" id="KW-0249">Electron transport</keyword>
<evidence type="ECO:0000256" key="4">
    <source>
        <dbReference type="ARBA" id="ARBA00022448"/>
    </source>
</evidence>
<accession>A0A1G5VRJ8</accession>
<feature type="domain" description="4Fe-4S ferredoxin-type" evidence="12">
    <location>
        <begin position="208"/>
        <end position="237"/>
    </location>
</feature>
<sequence>MNIRSQISMVFHLDKCIGCHTCSIACKNIWTDRKGAEYMWWNNVETKPGTGYPTKWEDQDIYKGGWEKNGNSVSLKGAGKLRGLKNIFHNPHLPILEDYYEPWTYKYEDLFNAPEGDDQPTARPVSLVTGEPIDIKAGPNWDDDLGGSPDYARNDVNFKDLSAAEQESLFQLERMTFHYLPRICNHCLNPACVGSCPSGAIYKRGEDGVVLINQERCRAWRMCVTACPYKKSYYNWSTGKSEKCILCYPRLESGQAPACMHSCVGRIRYLGVMLYDADKIVQVASCDEDQLVDAQLDIYLDPYDPEVIRQAKENGIADSTIKAAQDSPVYKFVKVWKIALPLHPEFRTLPNLFYVPPMLPAMASVDADGIYDSTTESLWAGIEKSRLPMKYLANLFTAGNEEKVKQVLKKLLGVKIYRRDVTVGDLSQEEVTGAMSAVNMSGEEAEAIYRLTSLATFEERFVIPPAHREESIEMIEATADTKGETGFGFKFKPVRGL</sequence>
<proteinExistence type="predicted"/>
<dbReference type="Gene3D" id="3.30.70.20">
    <property type="match status" value="3"/>
</dbReference>
<evidence type="ECO:0000256" key="9">
    <source>
        <dbReference type="ARBA" id="ARBA00023004"/>
    </source>
</evidence>
<dbReference type="GO" id="GO:0009325">
    <property type="term" value="C:nitrate reductase complex"/>
    <property type="evidence" value="ECO:0007669"/>
    <property type="project" value="InterPro"/>
</dbReference>
<evidence type="ECO:0000256" key="6">
    <source>
        <dbReference type="ARBA" id="ARBA00022723"/>
    </source>
</evidence>
<dbReference type="EMBL" id="FMXE01000004">
    <property type="protein sequence ID" value="SDA48531.1"/>
    <property type="molecule type" value="Genomic_DNA"/>
</dbReference>
<keyword evidence="5" id="KW-0004">4Fe-4S</keyword>
<keyword evidence="9" id="KW-0408">Iron</keyword>
<dbReference type="GO" id="GO:0016020">
    <property type="term" value="C:membrane"/>
    <property type="evidence" value="ECO:0007669"/>
    <property type="project" value="TreeGrafter"/>
</dbReference>
<feature type="domain" description="4Fe-4S ferredoxin-type" evidence="12">
    <location>
        <begin position="175"/>
        <end position="206"/>
    </location>
</feature>
<dbReference type="OrthoDB" id="9779457at2"/>
<dbReference type="GO" id="GO:0051539">
    <property type="term" value="F:4 iron, 4 sulfur cluster binding"/>
    <property type="evidence" value="ECO:0007669"/>
    <property type="project" value="UniProtKB-KW"/>
</dbReference>
<protein>
    <submittedName>
        <fullName evidence="13">Respiratory nitrate reductase beta subunit</fullName>
    </submittedName>
</protein>
<keyword evidence="11" id="KW-0003">3Fe-4S</keyword>
<dbReference type="InterPro" id="IPR029263">
    <property type="entry name" value="Nitr_red_bet_C"/>
</dbReference>